<feature type="transmembrane region" description="Helical" evidence="7">
    <location>
        <begin position="88"/>
        <end position="110"/>
    </location>
</feature>
<dbReference type="AlphaFoldDB" id="A0A388KQD1"/>
<dbReference type="OrthoDB" id="272778at2759"/>
<comment type="subcellular location">
    <subcellularLocation>
        <location evidence="1">Membrane</location>
        <topology evidence="1">Multi-pass membrane protein</topology>
    </subcellularLocation>
</comment>
<feature type="domain" description="UBA" evidence="8">
    <location>
        <begin position="278"/>
        <end position="318"/>
    </location>
</feature>
<evidence type="ECO:0000256" key="4">
    <source>
        <dbReference type="ARBA" id="ARBA00022989"/>
    </source>
</evidence>
<dbReference type="InterPro" id="IPR015940">
    <property type="entry name" value="UBA"/>
</dbReference>
<sequence>MNSGPSGFQNAPITKAIIISSAGLSLAAGSRGVLRHLSLTYAGVFQRFELWRSFTGNLVFASLPEMIFGLYLLYFFRMFERRAGSSKFGVFVIFSTTFATLLQIGYLLLLQGGSGGVGSSKVLAPGPFALIFSLFVPFFLDVPVSTHFSILGLRLSDKSFVYLSGLQLLLPSWKSSLFPSFVGLLAGSIYRLNIFGIRQWMMPDVTKFGPVRFIMNHMRLPRSSRVAHPQPAWRASGGSASQDGNENGEAGPREPRMERFGGGDGRMPAGGRSLWASPPSREAVETLMGMGFDHDEVVRALVEAQNDVNVATNLLLEWRGL</sequence>
<protein>
    <recommendedName>
        <fullName evidence="8">UBA domain-containing protein</fullName>
    </recommendedName>
</protein>
<keyword evidence="10" id="KW-1185">Reference proteome</keyword>
<evidence type="ECO:0000259" key="8">
    <source>
        <dbReference type="PROSITE" id="PS50030"/>
    </source>
</evidence>
<dbReference type="InterPro" id="IPR035952">
    <property type="entry name" value="Rhomboid-like_sf"/>
</dbReference>
<dbReference type="InterPro" id="IPR022764">
    <property type="entry name" value="Peptidase_S54_rhomboid_dom"/>
</dbReference>
<comment type="similarity">
    <text evidence="2">Belongs to the peptidase S54 family.</text>
</comment>
<evidence type="ECO:0000256" key="7">
    <source>
        <dbReference type="SAM" id="Phobius"/>
    </source>
</evidence>
<gene>
    <name evidence="9" type="ORF">CBR_g11167</name>
</gene>
<evidence type="ECO:0000256" key="6">
    <source>
        <dbReference type="SAM" id="MobiDB-lite"/>
    </source>
</evidence>
<evidence type="ECO:0000313" key="9">
    <source>
        <dbReference type="EMBL" id="GBG72237.1"/>
    </source>
</evidence>
<reference evidence="9 10" key="1">
    <citation type="journal article" date="2018" name="Cell">
        <title>The Chara Genome: Secondary Complexity and Implications for Plant Terrestrialization.</title>
        <authorList>
            <person name="Nishiyama T."/>
            <person name="Sakayama H."/>
            <person name="Vries J.D."/>
            <person name="Buschmann H."/>
            <person name="Saint-Marcoux D."/>
            <person name="Ullrich K.K."/>
            <person name="Haas F.B."/>
            <person name="Vanderstraeten L."/>
            <person name="Becker D."/>
            <person name="Lang D."/>
            <person name="Vosolsobe S."/>
            <person name="Rombauts S."/>
            <person name="Wilhelmsson P.K.I."/>
            <person name="Janitza P."/>
            <person name="Kern R."/>
            <person name="Heyl A."/>
            <person name="Rumpler F."/>
            <person name="Villalobos L.I.A.C."/>
            <person name="Clay J.M."/>
            <person name="Skokan R."/>
            <person name="Toyoda A."/>
            <person name="Suzuki Y."/>
            <person name="Kagoshima H."/>
            <person name="Schijlen E."/>
            <person name="Tajeshwar N."/>
            <person name="Catarino B."/>
            <person name="Hetherington A.J."/>
            <person name="Saltykova A."/>
            <person name="Bonnot C."/>
            <person name="Breuninger H."/>
            <person name="Symeonidi A."/>
            <person name="Radhakrishnan G.V."/>
            <person name="Van Nieuwerburgh F."/>
            <person name="Deforce D."/>
            <person name="Chang C."/>
            <person name="Karol K.G."/>
            <person name="Hedrich R."/>
            <person name="Ulvskov P."/>
            <person name="Glockner G."/>
            <person name="Delwiche C.F."/>
            <person name="Petrasek J."/>
            <person name="Van de Peer Y."/>
            <person name="Friml J."/>
            <person name="Beilby M."/>
            <person name="Dolan L."/>
            <person name="Kohara Y."/>
            <person name="Sugano S."/>
            <person name="Fujiyama A."/>
            <person name="Delaux P.-M."/>
            <person name="Quint M."/>
            <person name="TheiBen G."/>
            <person name="Hagemann M."/>
            <person name="Harholt J."/>
            <person name="Dunand C."/>
            <person name="Zachgo S."/>
            <person name="Langdale J."/>
            <person name="Maumus F."/>
            <person name="Straeten D.V.D."/>
            <person name="Gould S.B."/>
            <person name="Rensing S.A."/>
        </authorList>
    </citation>
    <scope>NUCLEOTIDE SEQUENCE [LARGE SCALE GENOMIC DNA]</scope>
    <source>
        <strain evidence="9 10">S276</strain>
    </source>
</reference>
<feature type="region of interest" description="Disordered" evidence="6">
    <location>
        <begin position="225"/>
        <end position="276"/>
    </location>
</feature>
<organism evidence="9 10">
    <name type="scientific">Chara braunii</name>
    <name type="common">Braun's stonewort</name>
    <dbReference type="NCBI Taxonomy" id="69332"/>
    <lineage>
        <taxon>Eukaryota</taxon>
        <taxon>Viridiplantae</taxon>
        <taxon>Streptophyta</taxon>
        <taxon>Charophyceae</taxon>
        <taxon>Charales</taxon>
        <taxon>Characeae</taxon>
        <taxon>Chara</taxon>
    </lineage>
</organism>
<dbReference type="SUPFAM" id="SSF46934">
    <property type="entry name" value="UBA-like"/>
    <property type="match status" value="1"/>
</dbReference>
<dbReference type="Gene3D" id="1.10.8.10">
    <property type="entry name" value="DNA helicase RuvA subunit, C-terminal domain"/>
    <property type="match status" value="1"/>
</dbReference>
<feature type="transmembrane region" description="Helical" evidence="7">
    <location>
        <begin position="12"/>
        <end position="34"/>
    </location>
</feature>
<keyword evidence="4 7" id="KW-1133">Transmembrane helix</keyword>
<proteinExistence type="inferred from homology"/>
<dbReference type="OMA" id="FIFRFTH"/>
<keyword evidence="3 7" id="KW-0812">Transmembrane</keyword>
<dbReference type="Proteomes" id="UP000265515">
    <property type="component" value="Unassembled WGS sequence"/>
</dbReference>
<dbReference type="PANTHER" id="PTHR43066">
    <property type="entry name" value="RHOMBOID-RELATED PROTEIN"/>
    <property type="match status" value="1"/>
</dbReference>
<name>A0A388KQD1_CHABU</name>
<accession>A0A388KQD1</accession>
<dbReference type="Pfam" id="PF00627">
    <property type="entry name" value="UBA"/>
    <property type="match status" value="1"/>
</dbReference>
<dbReference type="GO" id="GO:0016020">
    <property type="term" value="C:membrane"/>
    <property type="evidence" value="ECO:0007669"/>
    <property type="project" value="UniProtKB-SubCell"/>
</dbReference>
<dbReference type="PANTHER" id="PTHR43066:SF21">
    <property type="entry name" value="UBIQUITIN-ASSOCIATED DOMAIN-CONTAINING PROTEIN 2"/>
    <property type="match status" value="1"/>
</dbReference>
<keyword evidence="5 7" id="KW-0472">Membrane</keyword>
<dbReference type="InterPro" id="IPR009060">
    <property type="entry name" value="UBA-like_sf"/>
</dbReference>
<evidence type="ECO:0000256" key="3">
    <source>
        <dbReference type="ARBA" id="ARBA00022692"/>
    </source>
</evidence>
<evidence type="ECO:0000256" key="5">
    <source>
        <dbReference type="ARBA" id="ARBA00023136"/>
    </source>
</evidence>
<dbReference type="PROSITE" id="PS50030">
    <property type="entry name" value="UBA"/>
    <property type="match status" value="1"/>
</dbReference>
<dbReference type="SUPFAM" id="SSF144091">
    <property type="entry name" value="Rhomboid-like"/>
    <property type="match status" value="1"/>
</dbReference>
<dbReference type="STRING" id="69332.A0A388KQD1"/>
<feature type="compositionally biased region" description="Basic and acidic residues" evidence="6">
    <location>
        <begin position="251"/>
        <end position="261"/>
    </location>
</feature>
<dbReference type="SMART" id="SM00165">
    <property type="entry name" value="UBA"/>
    <property type="match status" value="1"/>
</dbReference>
<dbReference type="EMBL" id="BFEA01000161">
    <property type="protein sequence ID" value="GBG72237.1"/>
    <property type="molecule type" value="Genomic_DNA"/>
</dbReference>
<dbReference type="Gene3D" id="1.20.1540.10">
    <property type="entry name" value="Rhomboid-like"/>
    <property type="match status" value="1"/>
</dbReference>
<evidence type="ECO:0000313" key="10">
    <source>
        <dbReference type="Proteomes" id="UP000265515"/>
    </source>
</evidence>
<evidence type="ECO:0000256" key="1">
    <source>
        <dbReference type="ARBA" id="ARBA00004141"/>
    </source>
</evidence>
<evidence type="ECO:0000256" key="2">
    <source>
        <dbReference type="ARBA" id="ARBA00009045"/>
    </source>
</evidence>
<dbReference type="GO" id="GO:0004252">
    <property type="term" value="F:serine-type endopeptidase activity"/>
    <property type="evidence" value="ECO:0007669"/>
    <property type="project" value="TreeGrafter"/>
</dbReference>
<dbReference type="Pfam" id="PF01694">
    <property type="entry name" value="Rhomboid"/>
    <property type="match status" value="1"/>
</dbReference>
<comment type="caution">
    <text evidence="9">The sequence shown here is derived from an EMBL/GenBank/DDBJ whole genome shotgun (WGS) entry which is preliminary data.</text>
</comment>
<feature type="transmembrane region" description="Helical" evidence="7">
    <location>
        <begin position="54"/>
        <end position="76"/>
    </location>
</feature>
<dbReference type="Gramene" id="GBG72237">
    <property type="protein sequence ID" value="GBG72237"/>
    <property type="gene ID" value="CBR_g11167"/>
</dbReference>